<dbReference type="Proteomes" id="UP001161391">
    <property type="component" value="Unassembled WGS sequence"/>
</dbReference>
<dbReference type="InterPro" id="IPR009297">
    <property type="entry name" value="DUF952"/>
</dbReference>
<evidence type="ECO:0000313" key="2">
    <source>
        <dbReference type="Proteomes" id="UP001161391"/>
    </source>
</evidence>
<dbReference type="RefSeq" id="WP_284390304.1">
    <property type="nucleotide sequence ID" value="NZ_BSNK01000002.1"/>
</dbReference>
<gene>
    <name evidence="1" type="ORF">GCM10007853_20310</name>
</gene>
<evidence type="ECO:0008006" key="3">
    <source>
        <dbReference type="Google" id="ProtNLM"/>
    </source>
</evidence>
<reference evidence="1" key="1">
    <citation type="journal article" date="2014" name="Int. J. Syst. Evol. Microbiol.">
        <title>Complete genome of a new Firmicutes species belonging to the dominant human colonic microbiota ('Ruminococcus bicirculans') reveals two chromosomes and a selective capacity to utilize plant glucans.</title>
        <authorList>
            <consortium name="NISC Comparative Sequencing Program"/>
            <person name="Wegmann U."/>
            <person name="Louis P."/>
            <person name="Goesmann A."/>
            <person name="Henrissat B."/>
            <person name="Duncan S.H."/>
            <person name="Flint H.J."/>
        </authorList>
    </citation>
    <scope>NUCLEOTIDE SEQUENCE</scope>
    <source>
        <strain evidence="1">NBRC 108219</strain>
    </source>
</reference>
<evidence type="ECO:0000313" key="1">
    <source>
        <dbReference type="EMBL" id="GLQ24157.1"/>
    </source>
</evidence>
<sequence>MQPSIPTDRTIYKILTPEEWAVLRRDEQSSGSDLDQTDGFIHFSTTAQLQGTLDRHYKDAGTLVLAEIPLSALQQRDLRWEPARDGSLFPHLYEALSLSVIARHWTLHPNADGGYALPNLSR</sequence>
<reference evidence="1" key="2">
    <citation type="submission" date="2023-01" db="EMBL/GenBank/DDBJ databases">
        <title>Draft genome sequence of Algimonas ampicilliniresistens strain NBRC 108219.</title>
        <authorList>
            <person name="Sun Q."/>
            <person name="Mori K."/>
        </authorList>
    </citation>
    <scope>NUCLEOTIDE SEQUENCE</scope>
    <source>
        <strain evidence="1">NBRC 108219</strain>
    </source>
</reference>
<protein>
    <recommendedName>
        <fullName evidence="3">DUF952 domain-containing protein</fullName>
    </recommendedName>
</protein>
<organism evidence="1 2">
    <name type="scientific">Algimonas ampicilliniresistens</name>
    <dbReference type="NCBI Taxonomy" id="1298735"/>
    <lineage>
        <taxon>Bacteria</taxon>
        <taxon>Pseudomonadati</taxon>
        <taxon>Pseudomonadota</taxon>
        <taxon>Alphaproteobacteria</taxon>
        <taxon>Maricaulales</taxon>
        <taxon>Robiginitomaculaceae</taxon>
        <taxon>Algimonas</taxon>
    </lineage>
</organism>
<name>A0ABQ5VCM3_9PROT</name>
<dbReference type="PANTHER" id="PTHR34129">
    <property type="entry name" value="BLR1139 PROTEIN"/>
    <property type="match status" value="1"/>
</dbReference>
<proteinExistence type="predicted"/>
<dbReference type="Gene3D" id="3.20.170.20">
    <property type="entry name" value="Protein of unknown function DUF952"/>
    <property type="match status" value="1"/>
</dbReference>
<keyword evidence="2" id="KW-1185">Reference proteome</keyword>
<comment type="caution">
    <text evidence="1">The sequence shown here is derived from an EMBL/GenBank/DDBJ whole genome shotgun (WGS) entry which is preliminary data.</text>
</comment>
<dbReference type="PANTHER" id="PTHR34129:SF1">
    <property type="entry name" value="DUF952 DOMAIN-CONTAINING PROTEIN"/>
    <property type="match status" value="1"/>
</dbReference>
<dbReference type="EMBL" id="BSNK01000002">
    <property type="protein sequence ID" value="GLQ24157.1"/>
    <property type="molecule type" value="Genomic_DNA"/>
</dbReference>
<accession>A0ABQ5VCM3</accession>
<dbReference type="Pfam" id="PF06108">
    <property type="entry name" value="DUF952"/>
    <property type="match status" value="1"/>
</dbReference>
<dbReference type="SUPFAM" id="SSF56399">
    <property type="entry name" value="ADP-ribosylation"/>
    <property type="match status" value="1"/>
</dbReference>